<dbReference type="GO" id="GO:0016787">
    <property type="term" value="F:hydrolase activity"/>
    <property type="evidence" value="ECO:0007669"/>
    <property type="project" value="UniProtKB-KW"/>
</dbReference>
<dbReference type="SMART" id="SM00487">
    <property type="entry name" value="DEXDc"/>
    <property type="match status" value="1"/>
</dbReference>
<dbReference type="SUPFAM" id="SSF52540">
    <property type="entry name" value="P-loop containing nucleoside triphosphate hydrolases"/>
    <property type="match status" value="2"/>
</dbReference>
<dbReference type="CDD" id="cd17919">
    <property type="entry name" value="DEXHc_Snf"/>
    <property type="match status" value="1"/>
</dbReference>
<sequence length="712" mass="80504">MSSASEESLEDEVRNDSDDKKKRLDALLEKKKIGNTQSSTIDRSISKTKSKEINSPRQLTQQTSLTDRCALLAQEINKKRKESQIKHELKTICPDLELKEHQERGVKWLADLENANVNGILADEMGLGKTVQAIAFIALGHASCSTKKEHEIALVIAPASTLGNWKKDFTRFAPHLRIIIYAGADREQFRPNFIDVVITTYSAWERDSAIADREMFTQLKISRLILDEGHVMKNPKSQRARRLALLQPRIAKLILTGTPVQNNPLELLCLLKFLNPNLFSGLPNDLNEIADSLPLAELKSAMAPFVLRRTKTEVLDTLPPKVVHTQILNLDLEQRDIYENILRRNTLTAQNSQNLFTELRKAANHPLLLRHRYDEKSLNTIIQTCLFESHFGTSATETMIRNELAGYCDLDLHYICLQYKNLEHLRFDDNKLYQASTKFQYLQKLLPQLKQQNHKVLLFSQWVRLLDLLEHMCSHLGLETCRLDGSTDIRDRQQLVDNFNSSNSAFDIFLLSTRAGGLGINLVGADTVVLHDCDFNPEIDRQAVDRCHRIGQTKEVSVYRLVAKDTVDQSILDLAQRKAIVNNHLNHHFNDTQQSPEDTDLTAIDDSVFVTLVEQAIRQSAQLALSSQTDTCTCKEEEDALPSASASPQKKHNTKKRVITQESSNDDASSSSSLALLPPPTEILTKQNKKKKASSSPPQDTTQKKKTSSYFS</sequence>
<dbReference type="CDD" id="cd18793">
    <property type="entry name" value="SF2_C_SNF"/>
    <property type="match status" value="1"/>
</dbReference>
<evidence type="ECO:0000256" key="2">
    <source>
        <dbReference type="SAM" id="MobiDB-lite"/>
    </source>
</evidence>
<evidence type="ECO:0000313" key="7">
    <source>
        <dbReference type="EMBL" id="CAE0371125.1"/>
    </source>
</evidence>
<gene>
    <name evidence="5" type="ORF">ALAG00032_LOCUS11905</name>
    <name evidence="6" type="ORF">ALAG00032_LOCUS11906</name>
    <name evidence="7" type="ORF">ALAG00032_LOCUS11907</name>
    <name evidence="8" type="ORF">ALAG00032_LOCUS11908</name>
</gene>
<dbReference type="Gene3D" id="3.40.50.10810">
    <property type="entry name" value="Tandem AAA-ATPase domain"/>
    <property type="match status" value="1"/>
</dbReference>
<dbReference type="EMBL" id="HBIJ01017988">
    <property type="protein sequence ID" value="CAE0371125.1"/>
    <property type="molecule type" value="Transcribed_RNA"/>
</dbReference>
<dbReference type="Pfam" id="PF00176">
    <property type="entry name" value="SNF2-rel_dom"/>
    <property type="match status" value="1"/>
</dbReference>
<evidence type="ECO:0000313" key="8">
    <source>
        <dbReference type="EMBL" id="CAE0371126.1"/>
    </source>
</evidence>
<evidence type="ECO:0000259" key="4">
    <source>
        <dbReference type="PROSITE" id="PS51194"/>
    </source>
</evidence>
<dbReference type="InterPro" id="IPR049730">
    <property type="entry name" value="SNF2/RAD54-like_C"/>
</dbReference>
<dbReference type="SMART" id="SM00490">
    <property type="entry name" value="HELICc"/>
    <property type="match status" value="1"/>
</dbReference>
<reference evidence="7" key="1">
    <citation type="submission" date="2021-01" db="EMBL/GenBank/DDBJ databases">
        <authorList>
            <person name="Corre E."/>
            <person name="Pelletier E."/>
            <person name="Niang G."/>
            <person name="Scheremetjew M."/>
            <person name="Finn R."/>
            <person name="Kale V."/>
            <person name="Holt S."/>
            <person name="Cochrane G."/>
            <person name="Meng A."/>
            <person name="Brown T."/>
            <person name="Cohen L."/>
        </authorList>
    </citation>
    <scope>NUCLEOTIDE SEQUENCE</scope>
    <source>
        <strain evidence="7">CCMP1510</strain>
    </source>
</reference>
<organism evidence="7">
    <name type="scientific">Aureoumbra lagunensis</name>
    <dbReference type="NCBI Taxonomy" id="44058"/>
    <lineage>
        <taxon>Eukaryota</taxon>
        <taxon>Sar</taxon>
        <taxon>Stramenopiles</taxon>
        <taxon>Ochrophyta</taxon>
        <taxon>Pelagophyceae</taxon>
        <taxon>Pelagomonadales</taxon>
        <taxon>Aureoumbra</taxon>
    </lineage>
</organism>
<feature type="region of interest" description="Disordered" evidence="2">
    <location>
        <begin position="1"/>
        <end position="22"/>
    </location>
</feature>
<dbReference type="Gene3D" id="3.40.50.300">
    <property type="entry name" value="P-loop containing nucleotide triphosphate hydrolases"/>
    <property type="match status" value="1"/>
</dbReference>
<dbReference type="InterPro" id="IPR000330">
    <property type="entry name" value="SNF2_N"/>
</dbReference>
<dbReference type="InterPro" id="IPR038718">
    <property type="entry name" value="SNF2-like_sf"/>
</dbReference>
<dbReference type="InterPro" id="IPR027417">
    <property type="entry name" value="P-loop_NTPase"/>
</dbReference>
<dbReference type="EMBL" id="HBIJ01017986">
    <property type="protein sequence ID" value="CAE0371123.1"/>
    <property type="molecule type" value="Transcribed_RNA"/>
</dbReference>
<dbReference type="EMBL" id="HBIJ01017987">
    <property type="protein sequence ID" value="CAE0371124.1"/>
    <property type="molecule type" value="Transcribed_RNA"/>
</dbReference>
<dbReference type="InterPro" id="IPR014001">
    <property type="entry name" value="Helicase_ATP-bd"/>
</dbReference>
<protein>
    <recommendedName>
        <fullName evidence="9">Helicase</fullName>
    </recommendedName>
</protein>
<evidence type="ECO:0000313" key="6">
    <source>
        <dbReference type="EMBL" id="CAE0371124.1"/>
    </source>
</evidence>
<evidence type="ECO:0000313" key="5">
    <source>
        <dbReference type="EMBL" id="CAE0371123.1"/>
    </source>
</evidence>
<dbReference type="GO" id="GO:0005524">
    <property type="term" value="F:ATP binding"/>
    <property type="evidence" value="ECO:0007669"/>
    <property type="project" value="InterPro"/>
</dbReference>
<feature type="region of interest" description="Disordered" evidence="2">
    <location>
        <begin position="639"/>
        <end position="712"/>
    </location>
</feature>
<dbReference type="PROSITE" id="PS51194">
    <property type="entry name" value="HELICASE_CTER"/>
    <property type="match status" value="1"/>
</dbReference>
<evidence type="ECO:0008006" key="9">
    <source>
        <dbReference type="Google" id="ProtNLM"/>
    </source>
</evidence>
<feature type="compositionally biased region" description="Low complexity" evidence="2">
    <location>
        <begin position="666"/>
        <end position="676"/>
    </location>
</feature>
<evidence type="ECO:0000259" key="3">
    <source>
        <dbReference type="PROSITE" id="PS51192"/>
    </source>
</evidence>
<feature type="compositionally biased region" description="Basic residues" evidence="2">
    <location>
        <begin position="649"/>
        <end position="658"/>
    </location>
</feature>
<dbReference type="InterPro" id="IPR001650">
    <property type="entry name" value="Helicase_C-like"/>
</dbReference>
<proteinExistence type="predicted"/>
<dbReference type="PROSITE" id="PS51192">
    <property type="entry name" value="HELICASE_ATP_BIND_1"/>
    <property type="match status" value="1"/>
</dbReference>
<name>A0A6S8ED22_9STRA</name>
<feature type="region of interest" description="Disordered" evidence="2">
    <location>
        <begin position="35"/>
        <end position="60"/>
    </location>
</feature>
<dbReference type="Pfam" id="PF00271">
    <property type="entry name" value="Helicase_C"/>
    <property type="match status" value="1"/>
</dbReference>
<dbReference type="AlphaFoldDB" id="A0A6S8ED22"/>
<evidence type="ECO:0000256" key="1">
    <source>
        <dbReference type="ARBA" id="ARBA00022801"/>
    </source>
</evidence>
<dbReference type="PANTHER" id="PTHR10799">
    <property type="entry name" value="SNF2/RAD54 HELICASE FAMILY"/>
    <property type="match status" value="1"/>
</dbReference>
<feature type="compositionally biased region" description="Basic and acidic residues" evidence="2">
    <location>
        <begin position="11"/>
        <end position="22"/>
    </location>
</feature>
<keyword evidence="1" id="KW-0378">Hydrolase</keyword>
<feature type="domain" description="Helicase C-terminal" evidence="4">
    <location>
        <begin position="441"/>
        <end position="600"/>
    </location>
</feature>
<dbReference type="EMBL" id="HBIJ01017989">
    <property type="protein sequence ID" value="CAE0371126.1"/>
    <property type="molecule type" value="Transcribed_RNA"/>
</dbReference>
<feature type="domain" description="Helicase ATP-binding" evidence="3">
    <location>
        <begin position="110"/>
        <end position="277"/>
    </location>
</feature>
<accession>A0A6S8ED22</accession>